<dbReference type="NCBIfam" id="TIGR00362">
    <property type="entry name" value="DnaA"/>
    <property type="match status" value="1"/>
</dbReference>
<feature type="region of interest" description="Domain I, interacts with DnaA modulators" evidence="8">
    <location>
        <begin position="1"/>
        <end position="89"/>
    </location>
</feature>
<reference evidence="14" key="1">
    <citation type="submission" date="2020-10" db="EMBL/GenBank/DDBJ databases">
        <authorList>
            <person name="Gilroy R."/>
        </authorList>
    </citation>
    <scope>NUCLEOTIDE SEQUENCE</scope>
    <source>
        <strain evidence="14">ChiBcec16-1751</strain>
    </source>
</reference>
<comment type="subunit">
    <text evidence="8">Oligomerizes as a right-handed, spiral filament on DNA at oriC.</text>
</comment>
<evidence type="ECO:0000256" key="11">
    <source>
        <dbReference type="RuleBase" id="RU004227"/>
    </source>
</evidence>
<dbReference type="GO" id="GO:0008289">
    <property type="term" value="F:lipid binding"/>
    <property type="evidence" value="ECO:0007669"/>
    <property type="project" value="UniProtKB-KW"/>
</dbReference>
<dbReference type="FunFam" id="3.40.50.300:FF:000668">
    <property type="entry name" value="Chromosomal replication initiator protein DnaA"/>
    <property type="match status" value="1"/>
</dbReference>
<dbReference type="GO" id="GO:0005737">
    <property type="term" value="C:cytoplasm"/>
    <property type="evidence" value="ECO:0007669"/>
    <property type="project" value="UniProtKB-SubCell"/>
</dbReference>
<proteinExistence type="inferred from homology"/>
<dbReference type="InterPro" id="IPR010921">
    <property type="entry name" value="Trp_repressor/repl_initiator"/>
</dbReference>
<dbReference type="PANTHER" id="PTHR30050">
    <property type="entry name" value="CHROMOSOMAL REPLICATION INITIATOR PROTEIN DNAA"/>
    <property type="match status" value="1"/>
</dbReference>
<comment type="caution">
    <text evidence="8">Lacks conserved residue(s) required for the propagation of feature annotation.</text>
</comment>
<dbReference type="GO" id="GO:0005886">
    <property type="term" value="C:plasma membrane"/>
    <property type="evidence" value="ECO:0007669"/>
    <property type="project" value="TreeGrafter"/>
</dbReference>
<evidence type="ECO:0000313" key="15">
    <source>
        <dbReference type="Proteomes" id="UP000886741"/>
    </source>
</evidence>
<dbReference type="Proteomes" id="UP000886741">
    <property type="component" value="Unassembled WGS sequence"/>
</dbReference>
<feature type="region of interest" description="Domain III, AAA+ region" evidence="8">
    <location>
        <begin position="98"/>
        <end position="314"/>
    </location>
</feature>
<dbReference type="InterPro" id="IPR013159">
    <property type="entry name" value="DnaA_C"/>
</dbReference>
<dbReference type="Gene3D" id="3.40.50.300">
    <property type="entry name" value="P-loop containing nucleotide triphosphate hydrolases"/>
    <property type="match status" value="1"/>
</dbReference>
<evidence type="ECO:0000256" key="9">
    <source>
        <dbReference type="NCBIfam" id="TIGR00362"/>
    </source>
</evidence>
<feature type="domain" description="AAA+ ATPase" evidence="12">
    <location>
        <begin position="131"/>
        <end position="260"/>
    </location>
</feature>
<dbReference type="GO" id="GO:0006270">
    <property type="term" value="P:DNA replication initiation"/>
    <property type="evidence" value="ECO:0007669"/>
    <property type="project" value="UniProtKB-UniRule"/>
</dbReference>
<dbReference type="PROSITE" id="PS01008">
    <property type="entry name" value="DNAA"/>
    <property type="match status" value="1"/>
</dbReference>
<dbReference type="PRINTS" id="PR00051">
    <property type="entry name" value="DNAA"/>
</dbReference>
<dbReference type="InterPro" id="IPR018312">
    <property type="entry name" value="Chromosome_initiator_DnaA_CS"/>
</dbReference>
<keyword evidence="4 8" id="KW-0547">Nucleotide-binding</keyword>
<evidence type="ECO:0000256" key="8">
    <source>
        <dbReference type="HAMAP-Rule" id="MF_00377"/>
    </source>
</evidence>
<dbReference type="InterPro" id="IPR001957">
    <property type="entry name" value="Chromosome_initiator_DnaA"/>
</dbReference>
<gene>
    <name evidence="8 14" type="primary">dnaA</name>
    <name evidence="14" type="ORF">IAA83_03425</name>
</gene>
<accession>A0A9D1F8F3</accession>
<comment type="function">
    <text evidence="8 10">Plays an essential role in the initiation and regulation of chromosomal replication. ATP-DnaA binds to the origin of replication (oriC) to initiate formation of the DNA replication initiation complex once per cell cycle. Binds the DnaA box (a 9 base pair repeat at the origin) and separates the double-stranded (ds)DNA. Forms a right-handed helical filament on oriC DNA; dsDNA binds to the exterior of the filament while single-stranded (ss)DNA is stabiized in the filament's interior. The ATP-DnaA-oriC complex binds and stabilizes one strand of the AT-rich DNA unwinding element (DUE), permitting loading of DNA polymerase. After initiation quickly degrades to an ADP-DnaA complex that is not apt for DNA replication. Binds acidic phospholipids.</text>
</comment>
<sequence>MPSAAFIWAKVLGHIENKMGAAATSAWFDDTNVVEITDHQLILSTPYEYQQDVIQRRCMEYIQDAMRELYNQEVEVVVLLEENVEEYKSRMEKPKFVEFNPEFTFEKFVVGSSNRFAHAAAVAVANNPAGAYNPLLIYGPSGLGKTHLLYAIAAEIHKQHPNYNIVYIKGDQFTNELVAALQEGRNIEFRSKYRNADLFLMDDIQFIAGKASTEEEFFHTFNTLYEAKKQIVLTSDRPPEEMLKLEDRLKTRFQWGLQADIIPPDYETRMAIIKNKATSLGLDMPDDVCAYIAENVTSNVRQIEGTVKKIMAYQKLNGMNIDVPSVSRAIKDMYKGKTEALPTPSLIISEVSRFYSIPESTLRGTLKNKGTAEARQVAMYLIRQLTNLSLPDIGREFGKDHSTVIYAIRKVEKAMDQGGVLAETIRDITANINNRL</sequence>
<feature type="binding site" evidence="8">
    <location>
        <position position="142"/>
    </location>
    <ligand>
        <name>ATP</name>
        <dbReference type="ChEBI" id="CHEBI:30616"/>
    </ligand>
</feature>
<evidence type="ECO:0000256" key="7">
    <source>
        <dbReference type="ARBA" id="ARBA00023125"/>
    </source>
</evidence>
<keyword evidence="5 8" id="KW-0067">ATP-binding</keyword>
<comment type="subcellular location">
    <subcellularLocation>
        <location evidence="8">Cytoplasm</location>
    </subcellularLocation>
</comment>
<evidence type="ECO:0000256" key="4">
    <source>
        <dbReference type="ARBA" id="ARBA00022741"/>
    </source>
</evidence>
<dbReference type="Gene3D" id="3.30.300.180">
    <property type="match status" value="1"/>
</dbReference>
<reference evidence="14" key="2">
    <citation type="journal article" date="2021" name="PeerJ">
        <title>Extensive microbial diversity within the chicken gut microbiome revealed by metagenomics and culture.</title>
        <authorList>
            <person name="Gilroy R."/>
            <person name="Ravi A."/>
            <person name="Getino M."/>
            <person name="Pursley I."/>
            <person name="Horton D.L."/>
            <person name="Alikhan N.F."/>
            <person name="Baker D."/>
            <person name="Gharbi K."/>
            <person name="Hall N."/>
            <person name="Watson M."/>
            <person name="Adriaenssens E.M."/>
            <person name="Foster-Nyarko E."/>
            <person name="Jarju S."/>
            <person name="Secka A."/>
            <person name="Antonio M."/>
            <person name="Oren A."/>
            <person name="Chaudhuri R.R."/>
            <person name="La Ragione R."/>
            <person name="Hildebrand F."/>
            <person name="Pallen M.J."/>
        </authorList>
    </citation>
    <scope>NUCLEOTIDE SEQUENCE</scope>
    <source>
        <strain evidence="14">ChiBcec16-1751</strain>
    </source>
</reference>
<evidence type="ECO:0000256" key="5">
    <source>
        <dbReference type="ARBA" id="ARBA00022840"/>
    </source>
</evidence>
<dbReference type="SUPFAM" id="SSF48295">
    <property type="entry name" value="TrpR-like"/>
    <property type="match status" value="1"/>
</dbReference>
<dbReference type="Gene3D" id="1.10.1750.10">
    <property type="match status" value="1"/>
</dbReference>
<evidence type="ECO:0000259" key="12">
    <source>
        <dbReference type="SMART" id="SM00382"/>
    </source>
</evidence>
<comment type="caution">
    <text evidence="14">The sequence shown here is derived from an EMBL/GenBank/DDBJ whole genome shotgun (WGS) entry which is preliminary data.</text>
</comment>
<dbReference type="SMART" id="SM00382">
    <property type="entry name" value="AAA"/>
    <property type="match status" value="1"/>
</dbReference>
<dbReference type="InterPro" id="IPR013317">
    <property type="entry name" value="DnaA_dom"/>
</dbReference>
<evidence type="ECO:0000256" key="2">
    <source>
        <dbReference type="ARBA" id="ARBA00022490"/>
    </source>
</evidence>
<dbReference type="InterPro" id="IPR003593">
    <property type="entry name" value="AAA+_ATPase"/>
</dbReference>
<evidence type="ECO:0000256" key="10">
    <source>
        <dbReference type="RuleBase" id="RU000577"/>
    </source>
</evidence>
<dbReference type="GO" id="GO:0003688">
    <property type="term" value="F:DNA replication origin binding"/>
    <property type="evidence" value="ECO:0007669"/>
    <property type="project" value="UniProtKB-UniRule"/>
</dbReference>
<protein>
    <recommendedName>
        <fullName evidence="8 9">Chromosomal replication initiator protein DnaA</fullName>
    </recommendedName>
</protein>
<feature type="binding site" evidence="8">
    <location>
        <position position="144"/>
    </location>
    <ligand>
        <name>ATP</name>
        <dbReference type="ChEBI" id="CHEBI:30616"/>
    </ligand>
</feature>
<feature type="domain" description="Chromosomal replication initiator DnaA C-terminal" evidence="13">
    <location>
        <begin position="343"/>
        <end position="411"/>
    </location>
</feature>
<keyword evidence="2 8" id="KW-0963">Cytoplasm</keyword>
<evidence type="ECO:0000256" key="6">
    <source>
        <dbReference type="ARBA" id="ARBA00023121"/>
    </source>
</evidence>
<dbReference type="GO" id="GO:0006275">
    <property type="term" value="P:regulation of DNA replication"/>
    <property type="evidence" value="ECO:0007669"/>
    <property type="project" value="UniProtKB-UniRule"/>
</dbReference>
<dbReference type="CDD" id="cd06571">
    <property type="entry name" value="Bac_DnaA_C"/>
    <property type="match status" value="1"/>
</dbReference>
<keyword evidence="6 8" id="KW-0446">Lipid-binding</keyword>
<dbReference type="InterPro" id="IPR027417">
    <property type="entry name" value="P-loop_NTPase"/>
</dbReference>
<dbReference type="SUPFAM" id="SSF52540">
    <property type="entry name" value="P-loop containing nucleoside triphosphate hydrolases"/>
    <property type="match status" value="1"/>
</dbReference>
<dbReference type="SMART" id="SM00760">
    <property type="entry name" value="Bac_DnaA_C"/>
    <property type="match status" value="1"/>
</dbReference>
<feature type="region of interest" description="Domain IV, binds dsDNA" evidence="8">
    <location>
        <begin position="315"/>
        <end position="436"/>
    </location>
</feature>
<dbReference type="HAMAP" id="MF_00377">
    <property type="entry name" value="DnaA_bact"/>
    <property type="match status" value="1"/>
</dbReference>
<dbReference type="Gene3D" id="1.10.8.60">
    <property type="match status" value="1"/>
</dbReference>
<comment type="domain">
    <text evidence="8">Domain I is involved in oligomerization and binding regulators, domain II is flexibile and of varying length in different bacteria, domain III forms the AAA+ region, while domain IV binds dsDNA.</text>
</comment>
<dbReference type="Pfam" id="PF00308">
    <property type="entry name" value="Bac_DnaA"/>
    <property type="match status" value="1"/>
</dbReference>
<dbReference type="InterPro" id="IPR020591">
    <property type="entry name" value="Chromosome_initiator_DnaA-like"/>
</dbReference>
<feature type="binding site" evidence="8">
    <location>
        <position position="145"/>
    </location>
    <ligand>
        <name>ATP</name>
        <dbReference type="ChEBI" id="CHEBI:30616"/>
    </ligand>
</feature>
<dbReference type="PANTHER" id="PTHR30050:SF2">
    <property type="entry name" value="CHROMOSOMAL REPLICATION INITIATOR PROTEIN DNAA"/>
    <property type="match status" value="1"/>
</dbReference>
<dbReference type="GO" id="GO:0005524">
    <property type="term" value="F:ATP binding"/>
    <property type="evidence" value="ECO:0007669"/>
    <property type="project" value="UniProtKB-UniRule"/>
</dbReference>
<dbReference type="AlphaFoldDB" id="A0A9D1F8F3"/>
<keyword evidence="7 8" id="KW-0238">DNA-binding</keyword>
<dbReference type="InterPro" id="IPR038454">
    <property type="entry name" value="DnaA_N_sf"/>
</dbReference>
<feature type="binding site" evidence="8">
    <location>
        <position position="146"/>
    </location>
    <ligand>
        <name>ATP</name>
        <dbReference type="ChEBI" id="CHEBI:30616"/>
    </ligand>
</feature>
<evidence type="ECO:0000259" key="13">
    <source>
        <dbReference type="SMART" id="SM00760"/>
    </source>
</evidence>
<name>A0A9D1F8F3_9FIRM</name>
<comment type="similarity">
    <text evidence="1 8 11">Belongs to the DnaA family.</text>
</comment>
<dbReference type="EMBL" id="DVJJ01000053">
    <property type="protein sequence ID" value="HIS64407.1"/>
    <property type="molecule type" value="Genomic_DNA"/>
</dbReference>
<evidence type="ECO:0000313" key="14">
    <source>
        <dbReference type="EMBL" id="HIS64407.1"/>
    </source>
</evidence>
<organism evidence="14 15">
    <name type="scientific">Candidatus Avoscillospira avistercoris</name>
    <dbReference type="NCBI Taxonomy" id="2840707"/>
    <lineage>
        <taxon>Bacteria</taxon>
        <taxon>Bacillati</taxon>
        <taxon>Bacillota</taxon>
        <taxon>Clostridia</taxon>
        <taxon>Eubacteriales</taxon>
        <taxon>Oscillospiraceae</taxon>
        <taxon>Oscillospiraceae incertae sedis</taxon>
        <taxon>Candidatus Avoscillospira</taxon>
    </lineage>
</organism>
<keyword evidence="3 8" id="KW-0235">DNA replication</keyword>
<evidence type="ECO:0000256" key="1">
    <source>
        <dbReference type="ARBA" id="ARBA00006583"/>
    </source>
</evidence>
<evidence type="ECO:0000256" key="3">
    <source>
        <dbReference type="ARBA" id="ARBA00022705"/>
    </source>
</evidence>
<dbReference type="CDD" id="cd00009">
    <property type="entry name" value="AAA"/>
    <property type="match status" value="1"/>
</dbReference>
<dbReference type="Pfam" id="PF08299">
    <property type="entry name" value="Bac_DnaA_C"/>
    <property type="match status" value="1"/>
</dbReference>